<feature type="coiled-coil region" evidence="11">
    <location>
        <begin position="1338"/>
        <end position="1365"/>
    </location>
</feature>
<dbReference type="Proteomes" id="UP000001876">
    <property type="component" value="Unassembled WGS sequence"/>
</dbReference>
<dbReference type="FunFam" id="1.10.1070.11:FF:000029">
    <property type="entry name" value="Serine/threonine-protein kinase TOR"/>
    <property type="match status" value="1"/>
</dbReference>
<dbReference type="Gene3D" id="3.30.1010.10">
    <property type="entry name" value="Phosphatidylinositol 3-kinase Catalytic Subunit, Chain A, domain 4"/>
    <property type="match status" value="1"/>
</dbReference>
<dbReference type="InterPro" id="IPR000403">
    <property type="entry name" value="PI3/4_kinase_cat_dom"/>
</dbReference>
<keyword evidence="5 10" id="KW-0547">Nucleotide-binding</keyword>
<evidence type="ECO:0000256" key="3">
    <source>
        <dbReference type="ARBA" id="ARBA00022679"/>
    </source>
</evidence>
<dbReference type="PROSITE" id="PS00916">
    <property type="entry name" value="PI3_4_KINASE_2"/>
    <property type="match status" value="1"/>
</dbReference>
<dbReference type="GO" id="GO:0005737">
    <property type="term" value="C:cytoplasm"/>
    <property type="evidence" value="ECO:0007669"/>
    <property type="project" value="TreeGrafter"/>
</dbReference>
<feature type="domain" description="PI3K/PI4K catalytic" evidence="13">
    <location>
        <begin position="2035"/>
        <end position="2350"/>
    </location>
</feature>
<comment type="catalytic activity">
    <reaction evidence="9">
        <text>L-seryl-[protein] + ATP = O-phospho-L-seryl-[protein] + ADP + H(+)</text>
        <dbReference type="Rhea" id="RHEA:17989"/>
        <dbReference type="Rhea" id="RHEA-COMP:9863"/>
        <dbReference type="Rhea" id="RHEA-COMP:11604"/>
        <dbReference type="ChEBI" id="CHEBI:15378"/>
        <dbReference type="ChEBI" id="CHEBI:29999"/>
        <dbReference type="ChEBI" id="CHEBI:30616"/>
        <dbReference type="ChEBI" id="CHEBI:83421"/>
        <dbReference type="ChEBI" id="CHEBI:456216"/>
        <dbReference type="EC" id="2.7.11.1"/>
    </reaction>
</comment>
<dbReference type="GO" id="GO:0031932">
    <property type="term" value="C:TORC2 complex"/>
    <property type="evidence" value="ECO:0007669"/>
    <property type="project" value="TreeGrafter"/>
</dbReference>
<evidence type="ECO:0000256" key="12">
    <source>
        <dbReference type="SAM" id="MobiDB-lite"/>
    </source>
</evidence>
<dbReference type="Pfam" id="PF08771">
    <property type="entry name" value="FRB_dom"/>
    <property type="match status" value="1"/>
</dbReference>
<keyword evidence="6 10" id="KW-0418">Kinase</keyword>
<dbReference type="OMA" id="MRQHSAK"/>
<dbReference type="FunFam" id="3.30.1010.10:FF:000006">
    <property type="entry name" value="Serine/threonine-protein kinase TOR"/>
    <property type="match status" value="1"/>
</dbReference>
<evidence type="ECO:0000313" key="17">
    <source>
        <dbReference type="Proteomes" id="UP000001876"/>
    </source>
</evidence>
<keyword evidence="17" id="KW-1185">Reference proteome</keyword>
<dbReference type="InterPro" id="IPR026683">
    <property type="entry name" value="TOR_cat"/>
</dbReference>
<dbReference type="InterPro" id="IPR036940">
    <property type="entry name" value="PI3/4_kinase_cat_sf"/>
</dbReference>
<keyword evidence="7 10" id="KW-0067">ATP-binding</keyword>
<dbReference type="InterPro" id="IPR011989">
    <property type="entry name" value="ARM-like"/>
</dbReference>
<dbReference type="Pfam" id="PF02260">
    <property type="entry name" value="FATC"/>
    <property type="match status" value="1"/>
</dbReference>
<dbReference type="SUPFAM" id="SSF56112">
    <property type="entry name" value="Protein kinase-like (PK-like)"/>
    <property type="match status" value="1"/>
</dbReference>
<dbReference type="InterPro" id="IPR024585">
    <property type="entry name" value="mTOR_dom"/>
</dbReference>
<dbReference type="Pfam" id="PF11865">
    <property type="entry name" value="mTOR_dom"/>
    <property type="match status" value="1"/>
</dbReference>
<dbReference type="Pfam" id="PF23593">
    <property type="entry name" value="HEAT_ATR"/>
    <property type="match status" value="1"/>
</dbReference>
<dbReference type="Gene3D" id="1.20.120.150">
    <property type="entry name" value="FKBP12-rapamycin binding domain"/>
    <property type="match status" value="1"/>
</dbReference>
<dbReference type="InterPro" id="IPR009076">
    <property type="entry name" value="FRB_dom"/>
</dbReference>
<feature type="domain" description="FATC" evidence="15">
    <location>
        <begin position="2422"/>
        <end position="2454"/>
    </location>
</feature>
<dbReference type="GO" id="GO:0031929">
    <property type="term" value="P:TOR signaling"/>
    <property type="evidence" value="ECO:0007669"/>
    <property type="project" value="TreeGrafter"/>
</dbReference>
<dbReference type="RefSeq" id="XP_003063087.1">
    <property type="nucleotide sequence ID" value="XM_003063041.1"/>
</dbReference>
<dbReference type="InterPro" id="IPR003151">
    <property type="entry name" value="PIK-rel_kinase_FAT"/>
</dbReference>
<dbReference type="InterPro" id="IPR036738">
    <property type="entry name" value="FRB_sf"/>
</dbReference>
<dbReference type="SUPFAM" id="SSF48371">
    <property type="entry name" value="ARM repeat"/>
    <property type="match status" value="1"/>
</dbReference>
<dbReference type="GO" id="GO:0005634">
    <property type="term" value="C:nucleus"/>
    <property type="evidence" value="ECO:0007669"/>
    <property type="project" value="TreeGrafter"/>
</dbReference>
<evidence type="ECO:0000256" key="10">
    <source>
        <dbReference type="RuleBase" id="RU364109"/>
    </source>
</evidence>
<dbReference type="EMBL" id="GG663747">
    <property type="protein sequence ID" value="EEH53026.1"/>
    <property type="molecule type" value="Genomic_DNA"/>
</dbReference>
<dbReference type="PANTHER" id="PTHR11139">
    <property type="entry name" value="ATAXIA TELANGIECTASIA MUTATED ATM -RELATED"/>
    <property type="match status" value="1"/>
</dbReference>
<dbReference type="InterPro" id="IPR050517">
    <property type="entry name" value="DDR_Repair_Kinase"/>
</dbReference>
<dbReference type="SMART" id="SM01343">
    <property type="entry name" value="FATC"/>
    <property type="match status" value="1"/>
</dbReference>
<dbReference type="eggNOG" id="KOG0891">
    <property type="taxonomic scope" value="Eukaryota"/>
</dbReference>
<dbReference type="KEGG" id="mpp:MICPUCDRAFT_21889"/>
<dbReference type="PANTHER" id="PTHR11139:SF9">
    <property type="entry name" value="SERINE_THREONINE-PROTEIN KINASE MTOR"/>
    <property type="match status" value="1"/>
</dbReference>
<evidence type="ECO:0000259" key="13">
    <source>
        <dbReference type="PROSITE" id="PS50290"/>
    </source>
</evidence>
<dbReference type="FunFam" id="1.20.120.150:FF:000001">
    <property type="entry name" value="Serine/threonine-protein kinase TOR"/>
    <property type="match status" value="1"/>
</dbReference>
<dbReference type="GO" id="GO:0031931">
    <property type="term" value="C:TORC1 complex"/>
    <property type="evidence" value="ECO:0007669"/>
    <property type="project" value="TreeGrafter"/>
</dbReference>
<dbReference type="PROSITE" id="PS50290">
    <property type="entry name" value="PI3_4_KINASE_3"/>
    <property type="match status" value="1"/>
</dbReference>
<evidence type="ECO:0000313" key="16">
    <source>
        <dbReference type="EMBL" id="EEH53026.1"/>
    </source>
</evidence>
<evidence type="ECO:0000256" key="5">
    <source>
        <dbReference type="ARBA" id="ARBA00022741"/>
    </source>
</evidence>
<evidence type="ECO:0000259" key="15">
    <source>
        <dbReference type="PROSITE" id="PS51190"/>
    </source>
</evidence>
<dbReference type="GO" id="GO:0004674">
    <property type="term" value="F:protein serine/threonine kinase activity"/>
    <property type="evidence" value="ECO:0007669"/>
    <property type="project" value="UniProtKB-KW"/>
</dbReference>
<name>C1N507_MICPC</name>
<dbReference type="InterPro" id="IPR057564">
    <property type="entry name" value="HEAT_ATR"/>
</dbReference>
<organism evidence="17">
    <name type="scientific">Micromonas pusilla (strain CCMP1545)</name>
    <name type="common">Picoplanktonic green alga</name>
    <dbReference type="NCBI Taxonomy" id="564608"/>
    <lineage>
        <taxon>Eukaryota</taxon>
        <taxon>Viridiplantae</taxon>
        <taxon>Chlorophyta</taxon>
        <taxon>Mamiellophyceae</taxon>
        <taxon>Mamiellales</taxon>
        <taxon>Mamiellaceae</taxon>
        <taxon>Micromonas</taxon>
    </lineage>
</organism>
<dbReference type="Pfam" id="PF02259">
    <property type="entry name" value="FAT"/>
    <property type="match status" value="1"/>
</dbReference>
<feature type="domain" description="FAT" evidence="14">
    <location>
        <begin position="1269"/>
        <end position="1858"/>
    </location>
</feature>
<evidence type="ECO:0000256" key="7">
    <source>
        <dbReference type="ARBA" id="ARBA00022840"/>
    </source>
</evidence>
<evidence type="ECO:0000256" key="9">
    <source>
        <dbReference type="ARBA" id="ARBA00048679"/>
    </source>
</evidence>
<dbReference type="OrthoDB" id="381190at2759"/>
<dbReference type="InterPro" id="IPR014009">
    <property type="entry name" value="PIK_FAT"/>
</dbReference>
<feature type="region of interest" description="Disordered" evidence="12">
    <location>
        <begin position="1115"/>
        <end position="1160"/>
    </location>
</feature>
<dbReference type="InterPro" id="IPR018936">
    <property type="entry name" value="PI3/4_kinase_CS"/>
</dbReference>
<dbReference type="GO" id="GO:0044877">
    <property type="term" value="F:protein-containing complex binding"/>
    <property type="evidence" value="ECO:0007669"/>
    <property type="project" value="InterPro"/>
</dbReference>
<evidence type="ECO:0000259" key="14">
    <source>
        <dbReference type="PROSITE" id="PS51189"/>
    </source>
</evidence>
<sequence length="2454" mass="269911">VSLREHVEAEARDKPPESFARYMRDLYGRILRLVNSPDLRRRLGGVYAIDQLTDVKMGENVGKINRFATYLRDVFTPTCEPQLAEAASRALGHLVLTGGVLTADVVESEVKRSLDWLESADRVEARRYAAVLILRELAANAPTVFNVHVPAFIDAIWPALRDPKLAIREAAVRALRQCLVVIEKRETRYRVQWYYKLYEETQSGISAKGASVEDVHGSLLAFGELLRHTGEFMLSRYKEVAETVLRLHESKERIVRRSVTNLIPKLAAFSPQRFSESYLSSSAALLLATIRVPSERDAGFNAIGDLAAALAEGDEEAREEVCFAQHNRQGPADRKTGLRPAPTIEPGAAEALLCAGALASSVGGAWEPRVRTLLPALFVGGLSAPLVDALEAIADALPTLLPSIQARSVTTLVPIRPRSRGERRSLRTFAGVSGTERDKQARRHHSFQVQLALRTLGTFPFGASVLLGFVRRNVVEYLDDDDPSTRREAALTCCRLLELRSDRVTRGGGDIGTSVSTLDRVSFQLTDELFLYGKPSSDLDANVRRAVLASFLRPCPSVDSHLGQADALRALFITLNDESAEVRLLAIRLVGRLAPRNPAYALPALRRHLLQLLTELEHSTESHLREESARLMATLVRSCTRLVMPYIAPILRTLMMKLRKPEEVAAAKAVREKAAVLGTIGELAQVGGASMRQFVPDLLLLVVEGIKLGSTRDVAVVTMGQLIESTGYVIAPYGDHPPLLSLMLRVLAEEAGPVRAEVLRTLGILGALDPHAHRDNEEKLHGQGLLSMEGGGGGVGSTGGGYPIDDESLFPSANLSTVSDNFYPTVALNALLRVLKDQTMASHHHMVVRSIMYIFRALGLNCVRYLPAVMPVVMHVMYTCEDGLREFMLAQLTALVAIIRGHVRRYLDDILAIVRAFWGPNALLRQMLRLCEELATALHDEFRAHLPDLLPRMIAVLADAERGGDFSAVPSVLHALEAFGSAVDEHLHLMLPALVRLFRPGVAPVPVAVRSTVLRSLATLLPRMQIAGHASAVVHPLTRVLDGPQKELRRDALLALTSMASALQQEFLLFLPLVQRTMKKRGMRDPVFERLSEQLLARRDGGGVGGAIAIPGATTGALSPHRGGSLRNGDSPLLHSSLSPGPPGSSGKHAMNEQALRRAWESSQRSTKEDWLEWMRHLSVELLKQSPSPALRACIDLAQVQPHLARDLFCASFVSCWAELSQTPREQLVRSLEAAFGSPTIPPEIVTTLLNLAEFCEHDEKPLPVDIRTLGMIAERCRAYAKALHYKELEFVSHPARCVEAIIAINNQLQLPEAAMGVLVYAQTHLLLEIKEGWYEKLGQWDNALEAHQRKAADAEKALKEAGQTVLGQMRCLAALAEWDALGVLCAKEWELSAGSGAPGAGGVGVGGDAVLRGRMAPLATQAAWQLGDWSRMEQYSESTTTGLATDADFFKAVLAVHRGETEEARAHIAAARDALGAELAALVTESYDRSYGGMIRVQQLTELEEVIEYAELGKIAAANARGSGAGRSPSDPSMSDADVAVRRDLMRKMWRERIYGVQRNVEVWQALLAVRSLVLPIAEETPTWLKFASLNRKAGRTRQAHRTLIRLLAYDPAQCQVNAPGYGAGSGRPEVMLAYVKHQWALGHRRDAFGRLQSLAAELRTMSAAASVGQVAPPDCKLIARAFLKLGQMRWSLAEDMDDATLNDVLTAFRTATDACAPWAKAWHHWALFNAAAMEHHAKHAPETSARHVAPAITGFFRSIALGGTTKQKGKGGPLQDILRLLTLWFNHGVAPEVEAALVDGFGHVNIDTWLQVIPQIVARIHSNSSPVRQLIHQLLVRVGRKHPQALLYPLLVACKSQSSSRRSAAMAVLDNLRQHSALLVEQAQVVSLELIRVAILWHEAWHEALEEASQLYFGEQNVVGMLRVLAPLHHIIERMGAETLHEISFVQAYGRELQEAHDWCRKYCQTGREEELNQAWDLYYHVFKRINKQLPTLTTLELQHVSPRLLNARGLELCVPGNYMPGVPGGSVTIAAFAPTMHVITSKQRPRRLHIHGSDGKDYGYLLKGHEDLRQDERVMQLFGLVNMLLNSTPSTARRDLSIARYAVVPLSPNSGLIGWVPNCDTLHALIREHRDAHKVPLNLEHRLMLAMAPDYDHLPLVEVFEHALENTPGNDLARVLWLKSRSSEVWLDRRTTYTRSLAVMSMVGYLLGLGDRHPSNLTLDRYSGKILHIDFGDCFEASMQREKFPERVPFRLTRMLVRAMEVSGIEGNFRSTCEGVMAVLRGNKDSVMAMLEAFVHDPLINWRLLNTTAPGENVNQQPGAAQVAAVAEQEAANYAAASALQRHRVTALDAIEGLDVDTNEVLNDRAVNVMRRMSHKLTGRDGFASSAAMAMSASAGGSHGASTTPGLSGSKHDDVENGTPDGVEAQVQRLIVAATSHENLCQSYIGWCPFW</sequence>
<dbReference type="GeneID" id="9688326"/>
<evidence type="ECO:0000256" key="4">
    <source>
        <dbReference type="ARBA" id="ARBA00022737"/>
    </source>
</evidence>
<dbReference type="EC" id="2.7.11.1" evidence="10"/>
<dbReference type="InterPro" id="IPR011009">
    <property type="entry name" value="Kinase-like_dom_sf"/>
</dbReference>
<dbReference type="SMART" id="SM01346">
    <property type="entry name" value="DUF3385"/>
    <property type="match status" value="1"/>
</dbReference>
<dbReference type="STRING" id="564608.C1N507"/>
<evidence type="ECO:0000256" key="6">
    <source>
        <dbReference type="ARBA" id="ARBA00022777"/>
    </source>
</evidence>
<proteinExistence type="inferred from homology"/>
<dbReference type="CDD" id="cd05169">
    <property type="entry name" value="PIKKc_TOR"/>
    <property type="match status" value="1"/>
</dbReference>
<protein>
    <recommendedName>
        <fullName evidence="10">Serine/threonine-protein kinase TOR</fullName>
        <ecNumber evidence="10">2.7.11.1</ecNumber>
    </recommendedName>
</protein>
<keyword evidence="2 10" id="KW-0723">Serine/threonine-protein kinase</keyword>
<keyword evidence="4" id="KW-0677">Repeat</keyword>
<feature type="non-terminal residue" evidence="16">
    <location>
        <position position="1"/>
    </location>
</feature>
<dbReference type="SUPFAM" id="SSF47212">
    <property type="entry name" value="FKBP12-rapamycin-binding domain of FKBP-rapamycin-associated protein (FRAP)"/>
    <property type="match status" value="1"/>
</dbReference>
<dbReference type="Pfam" id="PF00454">
    <property type="entry name" value="PI3_PI4_kinase"/>
    <property type="match status" value="1"/>
</dbReference>
<comment type="catalytic activity">
    <reaction evidence="8 10">
        <text>L-threonyl-[protein] + ATP = O-phospho-L-threonyl-[protein] + ADP + H(+)</text>
        <dbReference type="Rhea" id="RHEA:46608"/>
        <dbReference type="Rhea" id="RHEA-COMP:11060"/>
        <dbReference type="Rhea" id="RHEA-COMP:11605"/>
        <dbReference type="ChEBI" id="CHEBI:15378"/>
        <dbReference type="ChEBI" id="CHEBI:30013"/>
        <dbReference type="ChEBI" id="CHEBI:30616"/>
        <dbReference type="ChEBI" id="CHEBI:61977"/>
        <dbReference type="ChEBI" id="CHEBI:456216"/>
        <dbReference type="EC" id="2.7.11.1"/>
    </reaction>
</comment>
<dbReference type="Gene3D" id="1.10.1070.11">
    <property type="entry name" value="Phosphatidylinositol 3-/4-kinase, catalytic domain"/>
    <property type="match status" value="1"/>
</dbReference>
<dbReference type="PROSITE" id="PS00915">
    <property type="entry name" value="PI3_4_KINASE_1"/>
    <property type="match status" value="1"/>
</dbReference>
<dbReference type="PROSITE" id="PS51190">
    <property type="entry name" value="FATC"/>
    <property type="match status" value="1"/>
</dbReference>
<evidence type="ECO:0000256" key="2">
    <source>
        <dbReference type="ARBA" id="ARBA00022527"/>
    </source>
</evidence>
<dbReference type="SMART" id="SM00146">
    <property type="entry name" value="PI3Kc"/>
    <property type="match status" value="1"/>
</dbReference>
<dbReference type="GO" id="GO:0106310">
    <property type="term" value="F:protein serine kinase activity"/>
    <property type="evidence" value="ECO:0007669"/>
    <property type="project" value="RHEA"/>
</dbReference>
<evidence type="ECO:0000256" key="8">
    <source>
        <dbReference type="ARBA" id="ARBA00047899"/>
    </source>
</evidence>
<dbReference type="SMART" id="SM01345">
    <property type="entry name" value="Rapamycin_bind"/>
    <property type="match status" value="1"/>
</dbReference>
<dbReference type="InterPro" id="IPR016024">
    <property type="entry name" value="ARM-type_fold"/>
</dbReference>
<accession>C1N507</accession>
<dbReference type="GO" id="GO:0005524">
    <property type="term" value="F:ATP binding"/>
    <property type="evidence" value="ECO:0007669"/>
    <property type="project" value="UniProtKB-KW"/>
</dbReference>
<evidence type="ECO:0000256" key="1">
    <source>
        <dbReference type="ARBA" id="ARBA00011031"/>
    </source>
</evidence>
<dbReference type="GO" id="GO:0016242">
    <property type="term" value="P:negative regulation of macroautophagy"/>
    <property type="evidence" value="ECO:0007669"/>
    <property type="project" value="TreeGrafter"/>
</dbReference>
<keyword evidence="11" id="KW-0175">Coiled coil</keyword>
<dbReference type="Gene3D" id="1.25.10.10">
    <property type="entry name" value="Leucine-rich Repeat Variant"/>
    <property type="match status" value="3"/>
</dbReference>
<evidence type="ECO:0000256" key="11">
    <source>
        <dbReference type="SAM" id="Coils"/>
    </source>
</evidence>
<dbReference type="InterPro" id="IPR003152">
    <property type="entry name" value="FATC_dom"/>
</dbReference>
<comment type="similarity">
    <text evidence="1 10">Belongs to the PI3/PI4-kinase family.</text>
</comment>
<keyword evidence="3 10" id="KW-0808">Transferase</keyword>
<dbReference type="PROSITE" id="PS51189">
    <property type="entry name" value="FAT"/>
    <property type="match status" value="1"/>
</dbReference>
<reference evidence="16 17" key="1">
    <citation type="journal article" date="2009" name="Science">
        <title>Green evolution and dynamic adaptations revealed by genomes of the marine picoeukaryotes Micromonas.</title>
        <authorList>
            <person name="Worden A.Z."/>
            <person name="Lee J.H."/>
            <person name="Mock T."/>
            <person name="Rouze P."/>
            <person name="Simmons M.P."/>
            <person name="Aerts A.L."/>
            <person name="Allen A.E."/>
            <person name="Cuvelier M.L."/>
            <person name="Derelle E."/>
            <person name="Everett M.V."/>
            <person name="Foulon E."/>
            <person name="Grimwood J."/>
            <person name="Gundlach H."/>
            <person name="Henrissat B."/>
            <person name="Napoli C."/>
            <person name="McDonald S.M."/>
            <person name="Parker M.S."/>
            <person name="Rombauts S."/>
            <person name="Salamov A."/>
            <person name="Von Dassow P."/>
            <person name="Badger J.H."/>
            <person name="Coutinho P.M."/>
            <person name="Demir E."/>
            <person name="Dubchak I."/>
            <person name="Gentemann C."/>
            <person name="Eikrem W."/>
            <person name="Gready J.E."/>
            <person name="John U."/>
            <person name="Lanier W."/>
            <person name="Lindquist E.A."/>
            <person name="Lucas S."/>
            <person name="Mayer K.F."/>
            <person name="Moreau H."/>
            <person name="Not F."/>
            <person name="Otillar R."/>
            <person name="Panaud O."/>
            <person name="Pangilinan J."/>
            <person name="Paulsen I."/>
            <person name="Piegu B."/>
            <person name="Poliakov A."/>
            <person name="Robbens S."/>
            <person name="Schmutz J."/>
            <person name="Toulza E."/>
            <person name="Wyss T."/>
            <person name="Zelensky A."/>
            <person name="Zhou K."/>
            <person name="Armbrust E.V."/>
            <person name="Bhattacharya D."/>
            <person name="Goodenough U.W."/>
            <person name="Van de Peer Y."/>
            <person name="Grigoriev I.V."/>
        </authorList>
    </citation>
    <scope>NUCLEOTIDE SEQUENCE [LARGE SCALE GENOMIC DNA]</scope>
    <source>
        <strain evidence="16 17">CCMP1545</strain>
    </source>
</reference>
<feature type="region of interest" description="Disordered" evidence="12">
    <location>
        <begin position="2397"/>
        <end position="2423"/>
    </location>
</feature>
<gene>
    <name evidence="16" type="primary">TOR</name>
    <name evidence="16" type="ORF">MICPUCDRAFT_21889</name>
</gene>